<name>A0ABU8BM08_9BRAD</name>
<comment type="caution">
    <text evidence="3">The sequence shown here is derived from an EMBL/GenBank/DDBJ whole genome shotgun (WGS) entry which is preliminary data.</text>
</comment>
<dbReference type="SMART" id="SM01058">
    <property type="entry name" value="CarD_TRCF"/>
    <property type="match status" value="1"/>
</dbReference>
<dbReference type="InterPro" id="IPR036101">
    <property type="entry name" value="CarD-like/TRCF_RID_sf"/>
</dbReference>
<evidence type="ECO:0000313" key="4">
    <source>
        <dbReference type="Proteomes" id="UP001364224"/>
    </source>
</evidence>
<proteinExistence type="predicted"/>
<dbReference type="InterPro" id="IPR003711">
    <property type="entry name" value="CarD-like/TRCF_RID"/>
</dbReference>
<evidence type="ECO:0000313" key="3">
    <source>
        <dbReference type="EMBL" id="MEH2559131.1"/>
    </source>
</evidence>
<dbReference type="EMBL" id="JAZHRV010000001">
    <property type="protein sequence ID" value="MEH2559131.1"/>
    <property type="molecule type" value="Genomic_DNA"/>
</dbReference>
<gene>
    <name evidence="3" type="ORF">V1286_006660</name>
</gene>
<dbReference type="InterPro" id="IPR052531">
    <property type="entry name" value="CarD-like_regulator"/>
</dbReference>
<dbReference type="Gene3D" id="1.20.58.1290">
    <property type="entry name" value="CarD-like, C-terminal domain"/>
    <property type="match status" value="1"/>
</dbReference>
<reference evidence="3 4" key="1">
    <citation type="submission" date="2024-02" db="EMBL/GenBank/DDBJ databases">
        <title>Adaptive strategies in a cosmopolitan and abundant soil bacterium.</title>
        <authorList>
            <person name="Carini P."/>
        </authorList>
    </citation>
    <scope>NUCLEOTIDE SEQUENCE [LARGE SCALE GENOMIC DNA]</scope>
    <source>
        <strain evidence="3 4">AZCC 1608</strain>
    </source>
</reference>
<sequence length="264" mass="28322">MPEKTAKTVAKAAGSKTPASKVAAKAPVKTPVKAAPPKAAIAAPKAPAKPAAAAAPRVEEPKKVVTQRQGFKANEFVVYPAHGVGQILAIEEQEIAGAKLELFVINFMKDKMTLRVPTAKVANVGMRKLSEPALVKKALETLKGRARVKRTMWSRRAQEYEAKINSGDIVAIAEVVRDLYRSESQPEQSYSERQLYEAALDRLSREIAVVQHSTETEAVKEIESQLAKSPRRGAKAEATEADGEADEADVEADGDDAAVADEAA</sequence>
<feature type="region of interest" description="Disordered" evidence="1">
    <location>
        <begin position="1"/>
        <end position="29"/>
    </location>
</feature>
<dbReference type="Pfam" id="PF02559">
    <property type="entry name" value="CarD_TRCF_RID"/>
    <property type="match status" value="1"/>
</dbReference>
<evidence type="ECO:0000259" key="2">
    <source>
        <dbReference type="SMART" id="SM01058"/>
    </source>
</evidence>
<dbReference type="InterPro" id="IPR048792">
    <property type="entry name" value="CarD_C"/>
</dbReference>
<feature type="compositionally biased region" description="Basic and acidic residues" evidence="1">
    <location>
        <begin position="214"/>
        <end position="223"/>
    </location>
</feature>
<dbReference type="SUPFAM" id="SSF141259">
    <property type="entry name" value="CarD-like"/>
    <property type="match status" value="1"/>
</dbReference>
<dbReference type="Pfam" id="PF21095">
    <property type="entry name" value="CarD_C"/>
    <property type="match status" value="1"/>
</dbReference>
<feature type="region of interest" description="Disordered" evidence="1">
    <location>
        <begin position="37"/>
        <end position="56"/>
    </location>
</feature>
<keyword evidence="4" id="KW-1185">Reference proteome</keyword>
<dbReference type="PANTHER" id="PTHR38447">
    <property type="entry name" value="TRANSCRIPTION FACTOR YDEB-RELATED"/>
    <property type="match status" value="1"/>
</dbReference>
<evidence type="ECO:0000256" key="1">
    <source>
        <dbReference type="SAM" id="MobiDB-lite"/>
    </source>
</evidence>
<dbReference type="InterPro" id="IPR042215">
    <property type="entry name" value="CarD-like_C"/>
</dbReference>
<feature type="domain" description="CarD-like/TRCF RNAP-interacting" evidence="2">
    <location>
        <begin position="70"/>
        <end position="180"/>
    </location>
</feature>
<protein>
    <submittedName>
        <fullName evidence="3">CarD family transcriptional regulator</fullName>
    </submittedName>
</protein>
<accession>A0ABU8BM08</accession>
<feature type="compositionally biased region" description="Acidic residues" evidence="1">
    <location>
        <begin position="239"/>
        <end position="264"/>
    </location>
</feature>
<dbReference type="Gene3D" id="2.40.10.170">
    <property type="match status" value="1"/>
</dbReference>
<organism evidence="3 4">
    <name type="scientific">Bradyrhizobium algeriense</name>
    <dbReference type="NCBI Taxonomy" id="634784"/>
    <lineage>
        <taxon>Bacteria</taxon>
        <taxon>Pseudomonadati</taxon>
        <taxon>Pseudomonadota</taxon>
        <taxon>Alphaproteobacteria</taxon>
        <taxon>Hyphomicrobiales</taxon>
        <taxon>Nitrobacteraceae</taxon>
        <taxon>Bradyrhizobium</taxon>
    </lineage>
</organism>
<dbReference type="Proteomes" id="UP001364224">
    <property type="component" value="Unassembled WGS sequence"/>
</dbReference>
<dbReference type="PANTHER" id="PTHR38447:SF1">
    <property type="entry name" value="RNA POLYMERASE-BINDING TRANSCRIPTION FACTOR CARD"/>
    <property type="match status" value="1"/>
</dbReference>
<feature type="region of interest" description="Disordered" evidence="1">
    <location>
        <begin position="214"/>
        <end position="264"/>
    </location>
</feature>
<feature type="compositionally biased region" description="Low complexity" evidence="1">
    <location>
        <begin position="16"/>
        <end position="29"/>
    </location>
</feature>